<name>A0A2A2THC8_9CYAN</name>
<dbReference type="AlphaFoldDB" id="A0A2A2THC8"/>
<dbReference type="RefSeq" id="WP_095722613.1">
    <property type="nucleotide sequence ID" value="NZ_NTFS01000172.1"/>
</dbReference>
<organism evidence="1 2">
    <name type="scientific">Brunnivagina elsteri CCALA 953</name>
    <dbReference type="NCBI Taxonomy" id="987040"/>
    <lineage>
        <taxon>Bacteria</taxon>
        <taxon>Bacillati</taxon>
        <taxon>Cyanobacteriota</taxon>
        <taxon>Cyanophyceae</taxon>
        <taxon>Nostocales</taxon>
        <taxon>Calotrichaceae</taxon>
        <taxon>Brunnivagina</taxon>
    </lineage>
</organism>
<proteinExistence type="predicted"/>
<dbReference type="Proteomes" id="UP000218238">
    <property type="component" value="Unassembled WGS sequence"/>
</dbReference>
<reference evidence="1 2" key="1">
    <citation type="submission" date="2017-08" db="EMBL/GenBank/DDBJ databases">
        <title>Draft genome sequence of filamentous cyanobacterium Calothrix elsteri CCALA 953.</title>
        <authorList>
            <person name="Gagunashvili A.N."/>
            <person name="Elster J."/>
            <person name="Andresson O.S."/>
        </authorList>
    </citation>
    <scope>NUCLEOTIDE SEQUENCE [LARGE SCALE GENOMIC DNA]</scope>
    <source>
        <strain evidence="1 2">CCALA 953</strain>
    </source>
</reference>
<evidence type="ECO:0000313" key="2">
    <source>
        <dbReference type="Proteomes" id="UP000218238"/>
    </source>
</evidence>
<sequence>MQRRIIQVLAFREKLRQCFARVLTEAASLRQRQRRTRLPLVVATAGVSGLSQRLKITHGGETQFPEPCSLGINKYFEIFVTGRDIGFAFSRLMPTLKNKFVNNIPIPAKSIVNH</sequence>
<keyword evidence="2" id="KW-1185">Reference proteome</keyword>
<evidence type="ECO:0000313" key="1">
    <source>
        <dbReference type="EMBL" id="PAX53086.1"/>
    </source>
</evidence>
<comment type="caution">
    <text evidence="1">The sequence shown here is derived from an EMBL/GenBank/DDBJ whole genome shotgun (WGS) entry which is preliminary data.</text>
</comment>
<protein>
    <submittedName>
        <fullName evidence="1">Uncharacterized protein</fullName>
    </submittedName>
</protein>
<accession>A0A2A2THC8</accession>
<dbReference type="EMBL" id="NTFS01000172">
    <property type="protein sequence ID" value="PAX53086.1"/>
    <property type="molecule type" value="Genomic_DNA"/>
</dbReference>
<gene>
    <name evidence="1" type="ORF">CK510_15815</name>
</gene>